<evidence type="ECO:0000313" key="2">
    <source>
        <dbReference type="Proteomes" id="UP001338309"/>
    </source>
</evidence>
<gene>
    <name evidence="1" type="ORF">Aconfl_41950</name>
</gene>
<dbReference type="RefSeq" id="WP_338226315.1">
    <property type="nucleotide sequence ID" value="NZ_BTPD01000020.1"/>
</dbReference>
<comment type="caution">
    <text evidence="1">The sequence shown here is derived from an EMBL/GenBank/DDBJ whole genome shotgun (WGS) entry which is preliminary data.</text>
</comment>
<sequence>MEVIDIIILSNGQSKELRNLTENSIQTLLDSEPGDKIRFNILVIESAKTLPYHYPFCRTLFPNQEFGYNKFMNLGLRMTNSSFVCLCNNDLEFHPGWATAILEEFSKNPEIKSASPFCRFNHPPRGFTPNQGVHLGYGVRDEVAGWCLFFKREILQITGPLEERLKFWYSDNDFAKTLEKHHILHGLVTNSFVDHLESQTLKTKNDREKLRLTGDERYFFEYKWGERNYFSYLNHKRKQFFKKLQTP</sequence>
<dbReference type="SUPFAM" id="SSF53448">
    <property type="entry name" value="Nucleotide-diphospho-sugar transferases"/>
    <property type="match status" value="1"/>
</dbReference>
<accession>A0ABQ6PUA1</accession>
<reference evidence="1 2" key="1">
    <citation type="submission" date="2023-08" db="EMBL/GenBank/DDBJ databases">
        <title>Draft genome sequence of Algoriphagus confluentis.</title>
        <authorList>
            <person name="Takatani N."/>
            <person name="Hosokawa M."/>
            <person name="Sawabe T."/>
        </authorList>
    </citation>
    <scope>NUCLEOTIDE SEQUENCE [LARGE SCALE GENOMIC DNA]</scope>
    <source>
        <strain evidence="1 2">NBRC 111222</strain>
    </source>
</reference>
<dbReference type="Proteomes" id="UP001338309">
    <property type="component" value="Unassembled WGS sequence"/>
</dbReference>
<dbReference type="InterPro" id="IPR029044">
    <property type="entry name" value="Nucleotide-diphossugar_trans"/>
</dbReference>
<evidence type="ECO:0008006" key="3">
    <source>
        <dbReference type="Google" id="ProtNLM"/>
    </source>
</evidence>
<evidence type="ECO:0000313" key="1">
    <source>
        <dbReference type="EMBL" id="GMQ31550.1"/>
    </source>
</evidence>
<name>A0ABQ6PUA1_9BACT</name>
<protein>
    <recommendedName>
        <fullName evidence="3">Glycosyltransferase</fullName>
    </recommendedName>
</protein>
<keyword evidence="2" id="KW-1185">Reference proteome</keyword>
<dbReference type="Gene3D" id="3.90.550.10">
    <property type="entry name" value="Spore Coat Polysaccharide Biosynthesis Protein SpsA, Chain A"/>
    <property type="match status" value="1"/>
</dbReference>
<proteinExistence type="predicted"/>
<dbReference type="EMBL" id="BTPD01000020">
    <property type="protein sequence ID" value="GMQ31550.1"/>
    <property type="molecule type" value="Genomic_DNA"/>
</dbReference>
<organism evidence="1 2">
    <name type="scientific">Algoriphagus confluentis</name>
    <dbReference type="NCBI Taxonomy" id="1697556"/>
    <lineage>
        <taxon>Bacteria</taxon>
        <taxon>Pseudomonadati</taxon>
        <taxon>Bacteroidota</taxon>
        <taxon>Cytophagia</taxon>
        <taxon>Cytophagales</taxon>
        <taxon>Cyclobacteriaceae</taxon>
        <taxon>Algoriphagus</taxon>
    </lineage>
</organism>